<dbReference type="SUPFAM" id="SSF48452">
    <property type="entry name" value="TPR-like"/>
    <property type="match status" value="1"/>
</dbReference>
<dbReference type="InterPro" id="IPR011990">
    <property type="entry name" value="TPR-like_helical_dom_sf"/>
</dbReference>
<accession>A0ABS4H0B5</accession>
<dbReference type="Gene3D" id="1.25.40.10">
    <property type="entry name" value="Tetratricopeptide repeat domain"/>
    <property type="match status" value="1"/>
</dbReference>
<dbReference type="InterPro" id="IPR019734">
    <property type="entry name" value="TPR_rpt"/>
</dbReference>
<gene>
    <name evidence="1" type="ORF">J2Z20_000663</name>
</gene>
<dbReference type="SMART" id="SM00028">
    <property type="entry name" value="TPR"/>
    <property type="match status" value="3"/>
</dbReference>
<keyword evidence="2" id="KW-1185">Reference proteome</keyword>
<dbReference type="Proteomes" id="UP001519273">
    <property type="component" value="Unassembled WGS sequence"/>
</dbReference>
<evidence type="ECO:0000313" key="2">
    <source>
        <dbReference type="Proteomes" id="UP001519273"/>
    </source>
</evidence>
<organism evidence="1 2">
    <name type="scientific">Paenibacillus sediminis</name>
    <dbReference type="NCBI Taxonomy" id="664909"/>
    <lineage>
        <taxon>Bacteria</taxon>
        <taxon>Bacillati</taxon>
        <taxon>Bacillota</taxon>
        <taxon>Bacilli</taxon>
        <taxon>Bacillales</taxon>
        <taxon>Paenibacillaceae</taxon>
        <taxon>Paenibacillus</taxon>
    </lineage>
</organism>
<dbReference type="RefSeq" id="WP_209845371.1">
    <property type="nucleotide sequence ID" value="NZ_CBCRVE010000001.1"/>
</dbReference>
<dbReference type="EMBL" id="JAGGKP010000001">
    <property type="protein sequence ID" value="MBP1935802.1"/>
    <property type="molecule type" value="Genomic_DNA"/>
</dbReference>
<reference evidence="1 2" key="1">
    <citation type="submission" date="2021-03" db="EMBL/GenBank/DDBJ databases">
        <title>Genomic Encyclopedia of Type Strains, Phase IV (KMG-IV): sequencing the most valuable type-strain genomes for metagenomic binning, comparative biology and taxonomic classification.</title>
        <authorList>
            <person name="Goeker M."/>
        </authorList>
    </citation>
    <scope>NUCLEOTIDE SEQUENCE [LARGE SCALE GENOMIC DNA]</scope>
    <source>
        <strain evidence="1 2">DSM 23491</strain>
    </source>
</reference>
<protein>
    <submittedName>
        <fullName evidence="1">Tetratricopeptide (TPR) repeat protein</fullName>
    </submittedName>
</protein>
<proteinExistence type="predicted"/>
<comment type="caution">
    <text evidence="1">The sequence shown here is derived from an EMBL/GenBank/DDBJ whole genome shotgun (WGS) entry which is preliminary data.</text>
</comment>
<evidence type="ECO:0000313" key="1">
    <source>
        <dbReference type="EMBL" id="MBP1935802.1"/>
    </source>
</evidence>
<name>A0ABS4H0B5_9BACL</name>
<sequence>MFQHVFAEMNDMLDDIIKYYPTAQGTKKQELKQQWQMLKQMSDSMIEEWLNFEEKLNVIQQADFEQKQQMSAFGLHMHLPELKDDAFVKGQGYFKLCMYSKAIQQFDDAVQRYPDSMLVRIYMALSHLHLNNTEEACRHFKWIVSLTDNHKLLAIVYNALGCIQAKQYHLEKAKELFMLAHRYDPVFPEPLLNLEACLQSSGKLQYGSELASLM</sequence>